<feature type="transmembrane region" description="Helical" evidence="1">
    <location>
        <begin position="61"/>
        <end position="77"/>
    </location>
</feature>
<evidence type="ECO:0000313" key="2">
    <source>
        <dbReference type="EMBL" id="RKR00246.1"/>
    </source>
</evidence>
<sequence length="145" mass="15372">MLQSIGGAAFARLLGAVILIRALYALGVWGFGVAVFAGWVVTDPVMTVFFASGPPLMLLPWLGYVLGYGAAAALLWLGRPGAALGCYASAFIVDTAIWIAYTSIRLPDVSNTVWTGFADLVTNMVDLIVLAVLALLLVRRLQARS</sequence>
<dbReference type="AlphaFoldDB" id="A0A495DFE8"/>
<evidence type="ECO:0008006" key="4">
    <source>
        <dbReference type="Google" id="ProtNLM"/>
    </source>
</evidence>
<organism evidence="2 3">
    <name type="scientific">Maricaulis maris</name>
    <dbReference type="NCBI Taxonomy" id="74318"/>
    <lineage>
        <taxon>Bacteria</taxon>
        <taxon>Pseudomonadati</taxon>
        <taxon>Pseudomonadota</taxon>
        <taxon>Alphaproteobacteria</taxon>
        <taxon>Maricaulales</taxon>
        <taxon>Maricaulaceae</taxon>
        <taxon>Maricaulis</taxon>
    </lineage>
</organism>
<feature type="transmembrane region" description="Helical" evidence="1">
    <location>
        <begin position="84"/>
        <end position="101"/>
    </location>
</feature>
<feature type="transmembrane region" description="Helical" evidence="1">
    <location>
        <begin position="12"/>
        <end position="41"/>
    </location>
</feature>
<evidence type="ECO:0000256" key="1">
    <source>
        <dbReference type="SAM" id="Phobius"/>
    </source>
</evidence>
<dbReference type="RefSeq" id="WP_147422651.1">
    <property type="nucleotide sequence ID" value="NZ_RBIM01000003.1"/>
</dbReference>
<proteinExistence type="predicted"/>
<evidence type="ECO:0000313" key="3">
    <source>
        <dbReference type="Proteomes" id="UP000273675"/>
    </source>
</evidence>
<gene>
    <name evidence="2" type="ORF">C7435_1449</name>
</gene>
<accession>A0A495DFE8</accession>
<keyword evidence="1" id="KW-0472">Membrane</keyword>
<protein>
    <recommendedName>
        <fullName evidence="4">Membrane protein YkgB</fullName>
    </recommendedName>
</protein>
<comment type="caution">
    <text evidence="2">The sequence shown here is derived from an EMBL/GenBank/DDBJ whole genome shotgun (WGS) entry which is preliminary data.</text>
</comment>
<name>A0A495DFE8_9PROT</name>
<keyword evidence="1" id="KW-1133">Transmembrane helix</keyword>
<keyword evidence="1" id="KW-0812">Transmembrane</keyword>
<feature type="transmembrane region" description="Helical" evidence="1">
    <location>
        <begin position="113"/>
        <end position="138"/>
    </location>
</feature>
<reference evidence="2 3" key="1">
    <citation type="submission" date="2018-10" db="EMBL/GenBank/DDBJ databases">
        <title>Genomic Encyclopedia of Type Strains, Phase IV (KMG-IV): sequencing the most valuable type-strain genomes for metagenomic binning, comparative biology and taxonomic classification.</title>
        <authorList>
            <person name="Goeker M."/>
        </authorList>
    </citation>
    <scope>NUCLEOTIDE SEQUENCE [LARGE SCALE GENOMIC DNA]</scope>
    <source>
        <strain evidence="2 3">DSM 4734</strain>
    </source>
</reference>
<dbReference type="Proteomes" id="UP000273675">
    <property type="component" value="Unassembled WGS sequence"/>
</dbReference>
<dbReference type="EMBL" id="RBIM01000003">
    <property type="protein sequence ID" value="RKR00246.1"/>
    <property type="molecule type" value="Genomic_DNA"/>
</dbReference>